<accession>A0AAX3J257</accession>
<reference evidence="2 3" key="1">
    <citation type="submission" date="2019-10" db="EMBL/GenBank/DDBJ databases">
        <authorList>
            <person name="Karimi E."/>
        </authorList>
    </citation>
    <scope>NUCLEOTIDE SEQUENCE [LARGE SCALE GENOMIC DNA]</scope>
    <source>
        <strain evidence="2">Pantoea sp. 111</strain>
    </source>
</reference>
<gene>
    <name evidence="2" type="ORF">PANT111_110009</name>
</gene>
<sequence>MAVPNQHEKVARQKSLRPEGELNRSSAAEEEGSDACCLTVLCAVITLSLNEYADR</sequence>
<organism evidence="2 3">
    <name type="scientific">Pantoea brenneri</name>
    <dbReference type="NCBI Taxonomy" id="472694"/>
    <lineage>
        <taxon>Bacteria</taxon>
        <taxon>Pseudomonadati</taxon>
        <taxon>Pseudomonadota</taxon>
        <taxon>Gammaproteobacteria</taxon>
        <taxon>Enterobacterales</taxon>
        <taxon>Erwiniaceae</taxon>
        <taxon>Pantoea</taxon>
    </lineage>
</organism>
<proteinExistence type="predicted"/>
<evidence type="ECO:0000313" key="2">
    <source>
        <dbReference type="EMBL" id="VXB09657.1"/>
    </source>
</evidence>
<feature type="region of interest" description="Disordered" evidence="1">
    <location>
        <begin position="1"/>
        <end position="34"/>
    </location>
</feature>
<protein>
    <recommendedName>
        <fullName evidence="4">Transposase</fullName>
    </recommendedName>
</protein>
<evidence type="ECO:0000256" key="1">
    <source>
        <dbReference type="SAM" id="MobiDB-lite"/>
    </source>
</evidence>
<dbReference type="EMBL" id="CABWMH010000003">
    <property type="protein sequence ID" value="VXB09657.1"/>
    <property type="molecule type" value="Genomic_DNA"/>
</dbReference>
<evidence type="ECO:0008006" key="4">
    <source>
        <dbReference type="Google" id="ProtNLM"/>
    </source>
</evidence>
<name>A0AAX3J257_9GAMM</name>
<comment type="caution">
    <text evidence="2">The sequence shown here is derived from an EMBL/GenBank/DDBJ whole genome shotgun (WGS) entry which is preliminary data.</text>
</comment>
<evidence type="ECO:0000313" key="3">
    <source>
        <dbReference type="Proteomes" id="UP000433737"/>
    </source>
</evidence>
<dbReference type="AlphaFoldDB" id="A0AAX3J257"/>
<feature type="compositionally biased region" description="Basic and acidic residues" evidence="1">
    <location>
        <begin position="1"/>
        <end position="22"/>
    </location>
</feature>
<dbReference type="Proteomes" id="UP000433737">
    <property type="component" value="Unassembled WGS sequence"/>
</dbReference>